<accession>S3BIE9</accession>
<dbReference type="Gene3D" id="1.20.970.10">
    <property type="entry name" value="Transferase, Pyrimidine Nucleoside Phosphorylase, Chain C"/>
    <property type="match status" value="1"/>
</dbReference>
<feature type="binding site" evidence="9">
    <location>
        <begin position="109"/>
        <end position="117"/>
    </location>
    <ligand>
        <name>5-phospho-alpha-D-ribose 1-diphosphate</name>
        <dbReference type="ChEBI" id="CHEBI:58017"/>
    </ligand>
</feature>
<dbReference type="GO" id="GO:0004048">
    <property type="term" value="F:anthranilate phosphoribosyltransferase activity"/>
    <property type="evidence" value="ECO:0007669"/>
    <property type="project" value="UniProtKB-UniRule"/>
</dbReference>
<evidence type="ECO:0000256" key="5">
    <source>
        <dbReference type="ARBA" id="ARBA00022822"/>
    </source>
</evidence>
<dbReference type="GO" id="GO:0000162">
    <property type="term" value="P:L-tryptophan biosynthetic process"/>
    <property type="evidence" value="ECO:0007669"/>
    <property type="project" value="UniProtKB-UniRule"/>
</dbReference>
<feature type="binding site" evidence="9">
    <location>
        <position position="226"/>
    </location>
    <ligand>
        <name>Mg(2+)</name>
        <dbReference type="ChEBI" id="CHEBI:18420"/>
        <label>1</label>
    </ligand>
</feature>
<keyword evidence="5 9" id="KW-0822">Tryptophan biosynthesis</keyword>
<feature type="binding site" evidence="9">
    <location>
        <begin position="91"/>
        <end position="94"/>
    </location>
    <ligand>
        <name>5-phospho-alpha-D-ribose 1-diphosphate</name>
        <dbReference type="ChEBI" id="CHEBI:58017"/>
    </ligand>
</feature>
<organism evidence="12 13">
    <name type="scientific">Sutterella wadsworthensis HGA0223</name>
    <dbReference type="NCBI Taxonomy" id="1203554"/>
    <lineage>
        <taxon>Bacteria</taxon>
        <taxon>Pseudomonadati</taxon>
        <taxon>Pseudomonadota</taxon>
        <taxon>Betaproteobacteria</taxon>
        <taxon>Burkholderiales</taxon>
        <taxon>Sutterellaceae</taxon>
        <taxon>Sutterella</taxon>
    </lineage>
</organism>
<dbReference type="InterPro" id="IPR036320">
    <property type="entry name" value="Glycosyl_Trfase_fam3_N_dom_sf"/>
</dbReference>
<dbReference type="Proteomes" id="UP000014400">
    <property type="component" value="Unassembled WGS sequence"/>
</dbReference>
<evidence type="ECO:0000256" key="1">
    <source>
        <dbReference type="ARBA" id="ARBA00004907"/>
    </source>
</evidence>
<feature type="domain" description="Glycosyl transferase family 3 N-terminal" evidence="11">
    <location>
        <begin position="8"/>
        <end position="65"/>
    </location>
</feature>
<dbReference type="HAMAP" id="MF_00211">
    <property type="entry name" value="TrpD"/>
    <property type="match status" value="1"/>
</dbReference>
<dbReference type="eggNOG" id="COG0547">
    <property type="taxonomic scope" value="Bacteria"/>
</dbReference>
<dbReference type="InterPro" id="IPR000312">
    <property type="entry name" value="Glycosyl_Trfase_fam3"/>
</dbReference>
<dbReference type="InterPro" id="IPR035902">
    <property type="entry name" value="Nuc_phospho_transferase"/>
</dbReference>
<feature type="binding site" evidence="9">
    <location>
        <position position="81"/>
    </location>
    <ligand>
        <name>anthranilate</name>
        <dbReference type="ChEBI" id="CHEBI:16567"/>
        <label>1</label>
    </ligand>
</feature>
<comment type="subunit">
    <text evidence="9">Homodimer.</text>
</comment>
<evidence type="ECO:0000256" key="2">
    <source>
        <dbReference type="ARBA" id="ARBA00022605"/>
    </source>
</evidence>
<evidence type="ECO:0000259" key="11">
    <source>
        <dbReference type="Pfam" id="PF02885"/>
    </source>
</evidence>
<dbReference type="EMBL" id="ATCF01000005">
    <property type="protein sequence ID" value="EPE01084.1"/>
    <property type="molecule type" value="Genomic_DNA"/>
</dbReference>
<keyword evidence="4 9" id="KW-0808">Transferase</keyword>
<sequence length="348" mass="36238">MTTFNFNTLCAGRSLTTEESQALFTQVFEGKIDPALLAGILTALKIKGETPEEIEGAARAMVAAAAHFPRPRGVEIGEIVGTGGDGMKTINVSTTTALLAAAAGLKIAKHGNRGVSSPTGASDLLTALGVDIRLTPNESAQLLDATGFCFCFAQLYHPAMRFAGPVRAALKTRTIFNILGPLTNPAHPDYALIGVYSPALLETVAQTLRLLGVKRAYVVHGSGLDEAAVHGTTELAELKEDGTIERSTLTPADLGAKRLYSIEEIKGGAPADNALITEAILAGKGTEAQQAFVAANLALLLKIGDLAKSLPEAVELARRTMASGKGLEVLNAHRAYATSHTASSQKAA</sequence>
<dbReference type="NCBIfam" id="TIGR01245">
    <property type="entry name" value="trpD"/>
    <property type="match status" value="1"/>
</dbReference>
<feature type="binding site" evidence="9">
    <location>
        <position position="225"/>
    </location>
    <ligand>
        <name>Mg(2+)</name>
        <dbReference type="ChEBI" id="CHEBI:18420"/>
        <label>2</label>
    </ligand>
</feature>
<keyword evidence="9" id="KW-0479">Metal-binding</keyword>
<proteinExistence type="inferred from homology"/>
<feature type="binding site" evidence="9">
    <location>
        <position position="89"/>
    </location>
    <ligand>
        <name>5-phospho-alpha-D-ribose 1-diphosphate</name>
        <dbReference type="ChEBI" id="CHEBI:58017"/>
    </ligand>
</feature>
<evidence type="ECO:0000256" key="7">
    <source>
        <dbReference type="ARBA" id="ARBA00052328"/>
    </source>
</evidence>
<evidence type="ECO:0000256" key="3">
    <source>
        <dbReference type="ARBA" id="ARBA00022676"/>
    </source>
</evidence>
<evidence type="ECO:0000256" key="6">
    <source>
        <dbReference type="ARBA" id="ARBA00023141"/>
    </source>
</evidence>
<dbReference type="PATRIC" id="fig|1203554.3.peg.375"/>
<keyword evidence="6 9" id="KW-0057">Aromatic amino acid biosynthesis</keyword>
<dbReference type="UniPathway" id="UPA00035">
    <property type="reaction ID" value="UER00041"/>
</dbReference>
<reference evidence="12 13" key="1">
    <citation type="submission" date="2013-04" db="EMBL/GenBank/DDBJ databases">
        <title>The Genome Sequence of Sutterella wadsworthensis HGA0223.</title>
        <authorList>
            <consortium name="The Broad Institute Genomics Platform"/>
            <person name="Earl A."/>
            <person name="Ward D."/>
            <person name="Feldgarden M."/>
            <person name="Gevers D."/>
            <person name="Schmidt T.M."/>
            <person name="Dover J."/>
            <person name="Dai D."/>
            <person name="Walker B."/>
            <person name="Young S."/>
            <person name="Zeng Q."/>
            <person name="Gargeya S."/>
            <person name="Fitzgerald M."/>
            <person name="Haas B."/>
            <person name="Abouelleil A."/>
            <person name="Allen A.W."/>
            <person name="Alvarado L."/>
            <person name="Arachchi H.M."/>
            <person name="Berlin A.M."/>
            <person name="Chapman S.B."/>
            <person name="Gainer-Dewar J."/>
            <person name="Goldberg J."/>
            <person name="Griggs A."/>
            <person name="Gujja S."/>
            <person name="Hansen M."/>
            <person name="Howarth C."/>
            <person name="Imamovic A."/>
            <person name="Ireland A."/>
            <person name="Larimer J."/>
            <person name="McCowan C."/>
            <person name="Murphy C."/>
            <person name="Pearson M."/>
            <person name="Poon T.W."/>
            <person name="Priest M."/>
            <person name="Roberts A."/>
            <person name="Saif S."/>
            <person name="Shea T."/>
            <person name="Sisk P."/>
            <person name="Sykes S."/>
            <person name="Wortman J."/>
            <person name="Nusbaum C."/>
            <person name="Birren B."/>
        </authorList>
    </citation>
    <scope>NUCLEOTIDE SEQUENCE [LARGE SCALE GENOMIC DNA]</scope>
    <source>
        <strain evidence="12 13">HGA0223</strain>
    </source>
</reference>
<dbReference type="Pfam" id="PF00591">
    <property type="entry name" value="Glycos_transf_3"/>
    <property type="match status" value="1"/>
</dbReference>
<gene>
    <name evidence="9" type="primary">trpD</name>
    <name evidence="12" type="ORF">HMPREF1476_00394</name>
</gene>
<feature type="domain" description="Glycosyl transferase family 3" evidence="10">
    <location>
        <begin position="79"/>
        <end position="325"/>
    </location>
</feature>
<feature type="binding site" evidence="9">
    <location>
        <begin position="84"/>
        <end position="85"/>
    </location>
    <ligand>
        <name>5-phospho-alpha-D-ribose 1-diphosphate</name>
        <dbReference type="ChEBI" id="CHEBI:58017"/>
    </ligand>
</feature>
<comment type="function">
    <text evidence="9">Catalyzes the transfer of the phosphoribosyl group of 5-phosphorylribose-1-pyrophosphate (PRPP) to anthranilate to yield N-(5'-phosphoribosyl)-anthranilate (PRA).</text>
</comment>
<comment type="catalytic activity">
    <reaction evidence="7 9">
        <text>N-(5-phospho-beta-D-ribosyl)anthranilate + diphosphate = 5-phospho-alpha-D-ribose 1-diphosphate + anthranilate</text>
        <dbReference type="Rhea" id="RHEA:11768"/>
        <dbReference type="ChEBI" id="CHEBI:16567"/>
        <dbReference type="ChEBI" id="CHEBI:18277"/>
        <dbReference type="ChEBI" id="CHEBI:33019"/>
        <dbReference type="ChEBI" id="CHEBI:58017"/>
        <dbReference type="EC" id="2.4.2.18"/>
    </reaction>
</comment>
<dbReference type="InterPro" id="IPR005940">
    <property type="entry name" value="Anthranilate_Pribosyl_Tfrase"/>
</dbReference>
<comment type="cofactor">
    <cofactor evidence="9">
        <name>Mg(2+)</name>
        <dbReference type="ChEBI" id="CHEBI:18420"/>
    </cofactor>
    <text evidence="9">Binds 2 magnesium ions per monomer.</text>
</comment>
<name>S3BIE9_9BURK</name>
<feature type="binding site" evidence="9">
    <location>
        <position position="112"/>
    </location>
    <ligand>
        <name>anthranilate</name>
        <dbReference type="ChEBI" id="CHEBI:16567"/>
        <label>1</label>
    </ligand>
</feature>
<dbReference type="PANTHER" id="PTHR43285">
    <property type="entry name" value="ANTHRANILATE PHOSPHORIBOSYLTRANSFERASE"/>
    <property type="match status" value="1"/>
</dbReference>
<evidence type="ECO:0000313" key="13">
    <source>
        <dbReference type="Proteomes" id="UP000014400"/>
    </source>
</evidence>
<dbReference type="STRING" id="1203554.HMPREF1476_00394"/>
<feature type="binding site" evidence="9">
    <location>
        <position position="121"/>
    </location>
    <ligand>
        <name>5-phospho-alpha-D-ribose 1-diphosphate</name>
        <dbReference type="ChEBI" id="CHEBI:58017"/>
    </ligand>
</feature>
<dbReference type="InterPro" id="IPR017459">
    <property type="entry name" value="Glycosyl_Trfase_fam3_N_dom"/>
</dbReference>
<dbReference type="PANTHER" id="PTHR43285:SF2">
    <property type="entry name" value="ANTHRANILATE PHOSPHORIBOSYLTRANSFERASE"/>
    <property type="match status" value="1"/>
</dbReference>
<dbReference type="GO" id="GO:0005829">
    <property type="term" value="C:cytosol"/>
    <property type="evidence" value="ECO:0007669"/>
    <property type="project" value="TreeGrafter"/>
</dbReference>
<protein>
    <recommendedName>
        <fullName evidence="9">Anthranilate phosphoribosyltransferase</fullName>
        <ecNumber evidence="9">2.4.2.18</ecNumber>
    </recommendedName>
</protein>
<dbReference type="EC" id="2.4.2.18" evidence="9"/>
<dbReference type="SUPFAM" id="SSF52418">
    <property type="entry name" value="Nucleoside phosphorylase/phosphoribosyltransferase catalytic domain"/>
    <property type="match status" value="1"/>
</dbReference>
<dbReference type="GO" id="GO:0000287">
    <property type="term" value="F:magnesium ion binding"/>
    <property type="evidence" value="ECO:0007669"/>
    <property type="project" value="UniProtKB-UniRule"/>
</dbReference>
<dbReference type="AlphaFoldDB" id="S3BIE9"/>
<dbReference type="FunFam" id="3.40.1030.10:FF:000002">
    <property type="entry name" value="Anthranilate phosphoribosyltransferase"/>
    <property type="match status" value="1"/>
</dbReference>
<feature type="binding site" evidence="9">
    <location>
        <position position="93"/>
    </location>
    <ligand>
        <name>Mg(2+)</name>
        <dbReference type="ChEBI" id="CHEBI:18420"/>
        <label>1</label>
    </ligand>
</feature>
<evidence type="ECO:0000256" key="4">
    <source>
        <dbReference type="ARBA" id="ARBA00022679"/>
    </source>
</evidence>
<comment type="pathway">
    <text evidence="1 9">Amino-acid biosynthesis; L-tryptophan biosynthesis; L-tryptophan from chorismate: step 2/5.</text>
</comment>
<evidence type="ECO:0000259" key="10">
    <source>
        <dbReference type="Pfam" id="PF00591"/>
    </source>
</evidence>
<keyword evidence="2 9" id="KW-0028">Amino-acid biosynthesis</keyword>
<comment type="similarity">
    <text evidence="8">In the C-terminal section; belongs to the anthranilate phosphoribosyltransferase family.</text>
</comment>
<feature type="binding site" evidence="9">
    <location>
        <position position="81"/>
    </location>
    <ligand>
        <name>5-phospho-alpha-D-ribose 1-diphosphate</name>
        <dbReference type="ChEBI" id="CHEBI:58017"/>
    </ligand>
</feature>
<comment type="caution">
    <text evidence="9">Lacks conserved residue(s) required for the propagation of feature annotation.</text>
</comment>
<feature type="binding site" evidence="9">
    <location>
        <position position="167"/>
    </location>
    <ligand>
        <name>anthranilate</name>
        <dbReference type="ChEBI" id="CHEBI:16567"/>
        <label>2</label>
    </ligand>
</feature>
<keyword evidence="9" id="KW-0460">Magnesium</keyword>
<dbReference type="HOGENOM" id="CLU_034315_2_1_4"/>
<dbReference type="Gene3D" id="3.40.1030.10">
    <property type="entry name" value="Nucleoside phosphorylase/phosphoribosyltransferase catalytic domain"/>
    <property type="match status" value="1"/>
</dbReference>
<evidence type="ECO:0000256" key="8">
    <source>
        <dbReference type="ARBA" id="ARBA00061188"/>
    </source>
</evidence>
<comment type="similarity">
    <text evidence="9">Belongs to the anthranilate phosphoribosyltransferase family.</text>
</comment>
<keyword evidence="13" id="KW-1185">Reference proteome</keyword>
<dbReference type="SUPFAM" id="SSF47648">
    <property type="entry name" value="Nucleoside phosphorylase/phosphoribosyltransferase N-terminal domain"/>
    <property type="match status" value="1"/>
</dbReference>
<dbReference type="Pfam" id="PF02885">
    <property type="entry name" value="Glycos_trans_3N"/>
    <property type="match status" value="1"/>
</dbReference>
<feature type="binding site" evidence="9">
    <location>
        <position position="226"/>
    </location>
    <ligand>
        <name>Mg(2+)</name>
        <dbReference type="ChEBI" id="CHEBI:18420"/>
        <label>2</label>
    </ligand>
</feature>
<keyword evidence="3 9" id="KW-0328">Glycosyltransferase</keyword>
<evidence type="ECO:0000313" key="12">
    <source>
        <dbReference type="EMBL" id="EPE01084.1"/>
    </source>
</evidence>
<evidence type="ECO:0000256" key="9">
    <source>
        <dbReference type="HAMAP-Rule" id="MF_00211"/>
    </source>
</evidence>
<dbReference type="RefSeq" id="WP_016473794.1">
    <property type="nucleotide sequence ID" value="NZ_KE150480.1"/>
</dbReference>
<comment type="caution">
    <text evidence="12">The sequence shown here is derived from an EMBL/GenBank/DDBJ whole genome shotgun (WGS) entry which is preliminary data.</text>
</comment>